<dbReference type="InterPro" id="IPR003959">
    <property type="entry name" value="ATPase_AAA_core"/>
</dbReference>
<dbReference type="PANTHER" id="PTHR46411">
    <property type="entry name" value="FAMILY ATPASE, PUTATIVE-RELATED"/>
    <property type="match status" value="1"/>
</dbReference>
<dbReference type="Proteomes" id="UP000027238">
    <property type="component" value="Unassembled WGS sequence"/>
</dbReference>
<dbReference type="STRING" id="1173701.A0A066X611"/>
<dbReference type="AlphaFoldDB" id="A0A066X611"/>
<organism evidence="2 3">
    <name type="scientific">Colletotrichum sublineola</name>
    <name type="common">Sorghum anthracnose fungus</name>
    <dbReference type="NCBI Taxonomy" id="1173701"/>
    <lineage>
        <taxon>Eukaryota</taxon>
        <taxon>Fungi</taxon>
        <taxon>Dikarya</taxon>
        <taxon>Ascomycota</taxon>
        <taxon>Pezizomycotina</taxon>
        <taxon>Sordariomycetes</taxon>
        <taxon>Hypocreomycetidae</taxon>
        <taxon>Glomerellales</taxon>
        <taxon>Glomerellaceae</taxon>
        <taxon>Colletotrichum</taxon>
        <taxon>Colletotrichum graminicola species complex</taxon>
    </lineage>
</organism>
<dbReference type="GO" id="GO:0005524">
    <property type="term" value="F:ATP binding"/>
    <property type="evidence" value="ECO:0007669"/>
    <property type="project" value="InterPro"/>
</dbReference>
<dbReference type="InterPro" id="IPR027417">
    <property type="entry name" value="P-loop_NTPase"/>
</dbReference>
<dbReference type="SMART" id="SM00382">
    <property type="entry name" value="AAA"/>
    <property type="match status" value="1"/>
</dbReference>
<dbReference type="SUPFAM" id="SSF52540">
    <property type="entry name" value="P-loop containing nucleoside triphosphate hydrolases"/>
    <property type="match status" value="1"/>
</dbReference>
<reference evidence="3" key="1">
    <citation type="journal article" date="2014" name="Genome Announc.">
        <title>Draft genome sequence of Colletotrichum sublineola, a destructive pathogen of cultivated sorghum.</title>
        <authorList>
            <person name="Baroncelli R."/>
            <person name="Sanz-Martin J.M."/>
            <person name="Rech G.E."/>
            <person name="Sukno S.A."/>
            <person name="Thon M.R."/>
        </authorList>
    </citation>
    <scope>NUCLEOTIDE SEQUENCE [LARGE SCALE GENOMIC DNA]</scope>
    <source>
        <strain evidence="3">TX430BB</strain>
    </source>
</reference>
<dbReference type="InterPro" id="IPR056599">
    <property type="entry name" value="AAA_lid_fung"/>
</dbReference>
<accession>A0A066X611</accession>
<dbReference type="InterPro" id="IPR003593">
    <property type="entry name" value="AAA+_ATPase"/>
</dbReference>
<dbReference type="PANTHER" id="PTHR46411:SF2">
    <property type="entry name" value="AAA+ ATPASE DOMAIN-CONTAINING PROTEIN"/>
    <property type="match status" value="1"/>
</dbReference>
<name>A0A066X611_COLSU</name>
<feature type="domain" description="AAA+ ATPase" evidence="1">
    <location>
        <begin position="349"/>
        <end position="474"/>
    </location>
</feature>
<protein>
    <recommendedName>
        <fullName evidence="1">AAA+ ATPase domain-containing protein</fullName>
    </recommendedName>
</protein>
<dbReference type="EMBL" id="JMSE01001414">
    <property type="protein sequence ID" value="KDN61460.1"/>
    <property type="molecule type" value="Genomic_DNA"/>
</dbReference>
<evidence type="ECO:0000313" key="3">
    <source>
        <dbReference type="Proteomes" id="UP000027238"/>
    </source>
</evidence>
<dbReference type="Pfam" id="PF00004">
    <property type="entry name" value="AAA"/>
    <property type="match status" value="1"/>
</dbReference>
<evidence type="ECO:0000313" key="2">
    <source>
        <dbReference type="EMBL" id="KDN61460.1"/>
    </source>
</evidence>
<dbReference type="GO" id="GO:0016887">
    <property type="term" value="F:ATP hydrolysis activity"/>
    <property type="evidence" value="ECO:0007669"/>
    <property type="project" value="InterPro"/>
</dbReference>
<proteinExistence type="predicted"/>
<dbReference type="OMA" id="HLGKIWG"/>
<evidence type="ECO:0000259" key="1">
    <source>
        <dbReference type="SMART" id="SM00382"/>
    </source>
</evidence>
<comment type="caution">
    <text evidence="2">The sequence shown here is derived from an EMBL/GenBank/DDBJ whole genome shotgun (WGS) entry which is preliminary data.</text>
</comment>
<keyword evidence="3" id="KW-1185">Reference proteome</keyword>
<dbReference type="Gene3D" id="3.40.50.300">
    <property type="entry name" value="P-loop containing nucleotide triphosphate hydrolases"/>
    <property type="match status" value="1"/>
</dbReference>
<dbReference type="Pfam" id="PF23232">
    <property type="entry name" value="AAA_lid_13"/>
    <property type="match status" value="1"/>
</dbReference>
<dbReference type="eggNOG" id="KOG0742">
    <property type="taxonomic scope" value="Eukaryota"/>
</dbReference>
<dbReference type="HOGENOM" id="CLU_004471_4_7_1"/>
<sequence>MIPVVGKGNAALHDLVQVDESILLLSKRMISALEAFLDGQPSFKERFPHWSFKEPTRFPFLFWYCYRSTTCLDGLPEPHRDQMRHLTDWIEKSCSRLYTEADRLFENGLVSTLAMPFLFLPEEVVVPKVDDTTQGYIVEVPISKEEVTCRTGSHTSLDNKIQRCSKLYLGLDTSDQTNINIAELAHLPLRFSSIDVRTMLTRRGKLAWACRQRNLVSHYGEENGVFRKERYMMDFATYKQQHYQPSDSKERDGSFHDSARNEVNKAVLRGDGPPQTPEIMVFPHTMMGYDLQQNKWRDVDIDLVQNVSWNKQTFDYLAIDEEGKDLLCALATDSIESKQSADSVQDESSRLTIILHGGPGTGKTHTAESIAEKVQKPLIRVECNDIGNEPQEVQRHLDSAFYLGKAWRCVILLDEADAFLEQRTAADPGRNTLVSVFVRMLTHHTGIVIITTSQVGSFDEAFTSCIQLPFHYKTLSISQRRRIWANLLRRLDLPEQNNNETQPATGQNKRKFVEMKGIDLDNIERHLPELAEEEMNGHQIRNAITTAVRLARNKDETMTYKHLERVIKISQRFHKSLEQARGDGADE</sequence>
<gene>
    <name evidence="2" type="ORF">CSUB01_00781</name>
</gene>
<dbReference type="OrthoDB" id="10042665at2759"/>